<accession>A0A2L0HCQ0</accession>
<name>A0A2L0HCQ0_RHIFR</name>
<sequence length="204" mass="22162">MQATATGGFACYSSFEELKAREAVSAYRVKVVDRGSAACIIAPHGGKIEPGTSELTQSVAGEDLSYYVFEWIKRDGNADLHITSSRFDEPKGDALVRNCDFAIALHGCRGAEEIVYIGGRHQALASRIQAQLAKMGFTFATHPNPELQGVSRDNICNRGRLGMGVQLEISRGLRDPIARERQESKASTVTDFAVAIRQAIGEML</sequence>
<geneLocation type="plasmid" evidence="2">
    <name>psfrenxt3c</name>
</geneLocation>
<reference evidence="1 2" key="1">
    <citation type="submission" date="2017-10" db="EMBL/GenBank/DDBJ databases">
        <title>Analysis of the genome sequences of Rhizobium populations associated to common bean (phaseolus vulgaris).</title>
        <authorList>
            <person name="Bustos P."/>
            <person name="Santamaria R.I."/>
            <person name="Miranda-Sanchez F."/>
            <person name="Perez-Carrascal O."/>
            <person name="Juarez S."/>
            <person name="Lozano L."/>
            <person name="Martinez-Flores I."/>
            <person name="Vinuesa P."/>
            <person name="Martinez-Romero E."/>
            <person name="Cevallos M.A."/>
            <person name="Romero D."/>
            <person name="Davila G."/>
            <person name="Gonzalez V."/>
        </authorList>
    </citation>
    <scope>NUCLEOTIDE SEQUENCE [LARGE SCALE GENOMIC DNA]</scope>
    <source>
        <strain evidence="1 2">NXT3</strain>
        <plasmid evidence="2">Plasmid psfrenxt3c</plasmid>
    </source>
</reference>
<evidence type="ECO:0000313" key="1">
    <source>
        <dbReference type="EMBL" id="AUX79280.1"/>
    </source>
</evidence>
<protein>
    <recommendedName>
        <fullName evidence="3">Replication protein</fullName>
    </recommendedName>
</protein>
<keyword evidence="1" id="KW-0614">Plasmid</keyword>
<dbReference type="AlphaFoldDB" id="A0A2L0HCQ0"/>
<dbReference type="EMBL" id="CP024310">
    <property type="protein sequence ID" value="AUX79280.1"/>
    <property type="molecule type" value="Genomic_DNA"/>
</dbReference>
<organism evidence="1 2">
    <name type="scientific">Rhizobium fredii</name>
    <name type="common">Sinorhizobium fredii</name>
    <dbReference type="NCBI Taxonomy" id="380"/>
    <lineage>
        <taxon>Bacteria</taxon>
        <taxon>Pseudomonadati</taxon>
        <taxon>Pseudomonadota</taxon>
        <taxon>Alphaproteobacteria</taxon>
        <taxon>Hyphomicrobiales</taxon>
        <taxon>Rhizobiaceae</taxon>
        <taxon>Sinorhizobium/Ensifer group</taxon>
        <taxon>Sinorhizobium</taxon>
    </lineage>
</organism>
<evidence type="ECO:0008006" key="3">
    <source>
        <dbReference type="Google" id="ProtNLM"/>
    </source>
</evidence>
<dbReference type="InterPro" id="IPR008585">
    <property type="entry name" value="Gamma_PGA_hydro"/>
</dbReference>
<dbReference type="InterPro" id="IPR038128">
    <property type="entry name" value="Gamma_PGA_hydro_sf"/>
</dbReference>
<dbReference type="Gene3D" id="3.40.630.100">
    <property type="entry name" value="Poly-gamma-glutamate hydrolase, zinc-binding motif"/>
    <property type="match status" value="1"/>
</dbReference>
<gene>
    <name evidence="1" type="ORF">NXT3_PC00099</name>
</gene>
<proteinExistence type="predicted"/>
<dbReference type="Pfam" id="PF05908">
    <property type="entry name" value="Gamma_PGA_hydro"/>
    <property type="match status" value="1"/>
</dbReference>
<dbReference type="Proteomes" id="UP000239340">
    <property type="component" value="Plasmid pSfreNXT3c"/>
</dbReference>
<dbReference type="RefSeq" id="WP_104840741.1">
    <property type="nucleotide sequence ID" value="NZ_CP024310.1"/>
</dbReference>
<evidence type="ECO:0000313" key="2">
    <source>
        <dbReference type="Proteomes" id="UP000239340"/>
    </source>
</evidence>